<dbReference type="Proteomes" id="UP001162483">
    <property type="component" value="Unassembled WGS sequence"/>
</dbReference>
<dbReference type="Pfam" id="PF11770">
    <property type="entry name" value="GAPT"/>
    <property type="match status" value="1"/>
</dbReference>
<reference evidence="2" key="1">
    <citation type="submission" date="2023-05" db="EMBL/GenBank/DDBJ databases">
        <authorList>
            <person name="Stuckert A."/>
        </authorList>
    </citation>
    <scope>NUCLEOTIDE SEQUENCE</scope>
</reference>
<evidence type="ECO:0000256" key="1">
    <source>
        <dbReference type="SAM" id="Phobius"/>
    </source>
</evidence>
<accession>A0ABN9FYD9</accession>
<evidence type="ECO:0000313" key="2">
    <source>
        <dbReference type="EMBL" id="CAI9600466.1"/>
    </source>
</evidence>
<name>A0ABN9FYD9_9NEOB</name>
<dbReference type="PANTHER" id="PTHR20878:SF0">
    <property type="entry name" value="LEUCINE-RICH REPEAT-CONTAINING PROTEIN 25"/>
    <property type="match status" value="1"/>
</dbReference>
<feature type="transmembrane region" description="Helical" evidence="1">
    <location>
        <begin position="16"/>
        <end position="41"/>
    </location>
</feature>
<dbReference type="EMBL" id="CATNWA010017431">
    <property type="protein sequence ID" value="CAI9600466.1"/>
    <property type="molecule type" value="Genomic_DNA"/>
</dbReference>
<dbReference type="PANTHER" id="PTHR20878">
    <property type="entry name" value="LEUCINE-RICH REPEAT CONTAINING PROTEIN 25"/>
    <property type="match status" value="1"/>
</dbReference>
<organism evidence="2 3">
    <name type="scientific">Staurois parvus</name>
    <dbReference type="NCBI Taxonomy" id="386267"/>
    <lineage>
        <taxon>Eukaryota</taxon>
        <taxon>Metazoa</taxon>
        <taxon>Chordata</taxon>
        <taxon>Craniata</taxon>
        <taxon>Vertebrata</taxon>
        <taxon>Euteleostomi</taxon>
        <taxon>Amphibia</taxon>
        <taxon>Batrachia</taxon>
        <taxon>Anura</taxon>
        <taxon>Neobatrachia</taxon>
        <taxon>Ranoidea</taxon>
        <taxon>Ranidae</taxon>
        <taxon>Staurois</taxon>
    </lineage>
</organism>
<dbReference type="InterPro" id="IPR039243">
    <property type="entry name" value="LRRC25"/>
</dbReference>
<protein>
    <submittedName>
        <fullName evidence="2">Uncharacterized protein</fullName>
    </submittedName>
</protein>
<keyword evidence="3" id="KW-1185">Reference proteome</keyword>
<feature type="non-terminal residue" evidence="2">
    <location>
        <position position="1"/>
    </location>
</feature>
<gene>
    <name evidence="2" type="ORF">SPARVUS_LOCUS12769015</name>
</gene>
<dbReference type="InterPro" id="IPR021082">
    <property type="entry name" value="Protein_GAPT"/>
</dbReference>
<evidence type="ECO:0000313" key="3">
    <source>
        <dbReference type="Proteomes" id="UP001162483"/>
    </source>
</evidence>
<sequence length="165" mass="18733">FEKLGDYFTENCGSQVFLILYIVLPIVALGLIVGGVTLYLCKKRNSADFGSKTDTEKSPSHEQPRYMARNMDIMASTSNQGPRQEYENVFIGHLQTKPHDYSKEKCRPEAPSKQTMEEGIYLESDVNEGNQPIYSNTQGVYYNYCNQGDIGINKEDDDVYILPDH</sequence>
<keyword evidence="1" id="KW-0472">Membrane</keyword>
<proteinExistence type="predicted"/>
<comment type="caution">
    <text evidence="2">The sequence shown here is derived from an EMBL/GenBank/DDBJ whole genome shotgun (WGS) entry which is preliminary data.</text>
</comment>
<keyword evidence="1" id="KW-1133">Transmembrane helix</keyword>
<keyword evidence="1" id="KW-0812">Transmembrane</keyword>